<accession>A0A5A7V533</accession>
<sequence>MMVMNNCHIKVDQATMNDSDKPYTMSSFPSCFKETDQMFLEIDKDLNTVGGVKTLAVSTLGVGEAIGVCVRCRLPVYCLRWVDVERECIDVVKCDLQRFFMLDFNDQAMNGFVEHQIFTSFKEFKGNCHRRFKKYSNPEQARANLPHILVGRMED</sequence>
<dbReference type="Proteomes" id="UP000321947">
    <property type="component" value="Unassembled WGS sequence"/>
</dbReference>
<dbReference type="EMBL" id="SSTD01006162">
    <property type="protein sequence ID" value="TYK20616.1"/>
    <property type="molecule type" value="Genomic_DNA"/>
</dbReference>
<protein>
    <submittedName>
        <fullName evidence="1">CACTA en-spm transposon protein</fullName>
    </submittedName>
</protein>
<evidence type="ECO:0000313" key="3">
    <source>
        <dbReference type="Proteomes" id="UP000321393"/>
    </source>
</evidence>
<dbReference type="Proteomes" id="UP000321393">
    <property type="component" value="Unassembled WGS sequence"/>
</dbReference>
<comment type="caution">
    <text evidence="1">The sequence shown here is derived from an EMBL/GenBank/DDBJ whole genome shotgun (WGS) entry which is preliminary data.</text>
</comment>
<evidence type="ECO:0000313" key="2">
    <source>
        <dbReference type="EMBL" id="TYK20616.1"/>
    </source>
</evidence>
<dbReference type="EMBL" id="SSTE01004182">
    <property type="protein sequence ID" value="KAA0062718.1"/>
    <property type="molecule type" value="Genomic_DNA"/>
</dbReference>
<name>A0A5A7V533_CUCMM</name>
<evidence type="ECO:0000313" key="4">
    <source>
        <dbReference type="Proteomes" id="UP000321947"/>
    </source>
</evidence>
<dbReference type="AlphaFoldDB" id="A0A5A7V533"/>
<reference evidence="3 4" key="1">
    <citation type="submission" date="2019-08" db="EMBL/GenBank/DDBJ databases">
        <title>Draft genome sequences of two oriental melons (Cucumis melo L. var makuwa).</title>
        <authorList>
            <person name="Kwon S.-Y."/>
        </authorList>
    </citation>
    <scope>NUCLEOTIDE SEQUENCE [LARGE SCALE GENOMIC DNA]</scope>
    <source>
        <strain evidence="4">cv. Chang Bougi</strain>
        <strain evidence="3">cv. SW 3</strain>
        <tissue evidence="1">Leaf</tissue>
    </source>
</reference>
<proteinExistence type="predicted"/>
<gene>
    <name evidence="2" type="ORF">E5676_scaffold132G00430</name>
    <name evidence="1" type="ORF">E6C27_scaffold382G00440</name>
</gene>
<organism evidence="1 3">
    <name type="scientific">Cucumis melo var. makuwa</name>
    <name type="common">Oriental melon</name>
    <dbReference type="NCBI Taxonomy" id="1194695"/>
    <lineage>
        <taxon>Eukaryota</taxon>
        <taxon>Viridiplantae</taxon>
        <taxon>Streptophyta</taxon>
        <taxon>Embryophyta</taxon>
        <taxon>Tracheophyta</taxon>
        <taxon>Spermatophyta</taxon>
        <taxon>Magnoliopsida</taxon>
        <taxon>eudicotyledons</taxon>
        <taxon>Gunneridae</taxon>
        <taxon>Pentapetalae</taxon>
        <taxon>rosids</taxon>
        <taxon>fabids</taxon>
        <taxon>Cucurbitales</taxon>
        <taxon>Cucurbitaceae</taxon>
        <taxon>Benincaseae</taxon>
        <taxon>Cucumis</taxon>
    </lineage>
</organism>
<evidence type="ECO:0000313" key="1">
    <source>
        <dbReference type="EMBL" id="KAA0062718.1"/>
    </source>
</evidence>